<evidence type="ECO:0000313" key="4">
    <source>
        <dbReference type="Proteomes" id="UP000367750"/>
    </source>
</evidence>
<dbReference type="Proteomes" id="UP000367750">
    <property type="component" value="Unassembled WGS sequence"/>
</dbReference>
<gene>
    <name evidence="3" type="ORF">F4V43_05220</name>
</gene>
<protein>
    <submittedName>
        <fullName evidence="3">Iron-sulfur cluster biosynthesis family protein</fullName>
    </submittedName>
</protein>
<dbReference type="InterPro" id="IPR000361">
    <property type="entry name" value="ATAP_core_dom"/>
</dbReference>
<feature type="region of interest" description="Disordered" evidence="1">
    <location>
        <begin position="100"/>
        <end position="133"/>
    </location>
</feature>
<dbReference type="SUPFAM" id="SSF89360">
    <property type="entry name" value="HesB-like domain"/>
    <property type="match status" value="1"/>
</dbReference>
<evidence type="ECO:0000313" key="3">
    <source>
        <dbReference type="EMBL" id="KAA9006619.1"/>
    </source>
</evidence>
<dbReference type="EMBL" id="VYKK01000005">
    <property type="protein sequence ID" value="KAA9006619.1"/>
    <property type="molecule type" value="Genomic_DNA"/>
</dbReference>
<keyword evidence="4" id="KW-1185">Reference proteome</keyword>
<feature type="compositionally biased region" description="Polar residues" evidence="1">
    <location>
        <begin position="122"/>
        <end position="133"/>
    </location>
</feature>
<proteinExistence type="predicted"/>
<reference evidence="3 4" key="1">
    <citation type="submission" date="2019-09" db="EMBL/GenBank/DDBJ databases">
        <title>Bacillus ochoae sp. nov., Paenibacillus whitsoniae sp. nov., Paenibacillus spiritus sp. nov. Isolated from the Mars Exploration Rover during spacecraft assembly.</title>
        <authorList>
            <person name="Seuylemezian A."/>
            <person name="Vaishampayan P."/>
        </authorList>
    </citation>
    <scope>NUCLEOTIDE SEQUENCE [LARGE SCALE GENOMIC DNA]</scope>
    <source>
        <strain evidence="3 4">MER_111</strain>
    </source>
</reference>
<dbReference type="InterPro" id="IPR035903">
    <property type="entry name" value="HesB-like_dom_sf"/>
</dbReference>
<name>A0A5J5GEI6_9BACL</name>
<dbReference type="AlphaFoldDB" id="A0A5J5GEI6"/>
<feature type="domain" description="Core" evidence="2">
    <location>
        <begin position="1"/>
        <end position="103"/>
    </location>
</feature>
<comment type="caution">
    <text evidence="3">The sequence shown here is derived from an EMBL/GenBank/DDBJ whole genome shotgun (WGS) entry which is preliminary data.</text>
</comment>
<sequence length="133" mass="14526">MKLKATPRAEEKLKALLKDRPGTFKLYYDTGAGCGCDGISVLRLLKEPEPGDISVEAGNLPLVITAEHELFYESELRLDADEHAPIFRLSSDSQIYSSNMRVRDERDLPPASPPPAAVCELHSSSNTSGGNLQ</sequence>
<evidence type="ECO:0000256" key="1">
    <source>
        <dbReference type="SAM" id="MobiDB-lite"/>
    </source>
</evidence>
<accession>A0A5J5GEI6</accession>
<dbReference type="Gene3D" id="2.60.300.12">
    <property type="entry name" value="HesB-like domain"/>
    <property type="match status" value="1"/>
</dbReference>
<organism evidence="3 4">
    <name type="scientific">Paenibacillus spiritus</name>
    <dbReference type="NCBI Taxonomy" id="2496557"/>
    <lineage>
        <taxon>Bacteria</taxon>
        <taxon>Bacillati</taxon>
        <taxon>Bacillota</taxon>
        <taxon>Bacilli</taxon>
        <taxon>Bacillales</taxon>
        <taxon>Paenibacillaceae</taxon>
        <taxon>Paenibacillus</taxon>
    </lineage>
</organism>
<dbReference type="OrthoDB" id="2361087at2"/>
<evidence type="ECO:0000259" key="2">
    <source>
        <dbReference type="Pfam" id="PF01521"/>
    </source>
</evidence>
<dbReference type="Pfam" id="PF01521">
    <property type="entry name" value="Fe-S_biosyn"/>
    <property type="match status" value="1"/>
</dbReference>